<gene>
    <name evidence="2" type="ORF">GGR06_001933</name>
</gene>
<keyword evidence="3" id="KW-1185">Reference proteome</keyword>
<dbReference type="AlphaFoldDB" id="A0A840D3N1"/>
<dbReference type="Proteomes" id="UP000560658">
    <property type="component" value="Unassembled WGS sequence"/>
</dbReference>
<dbReference type="Gene3D" id="1.25.40.390">
    <property type="match status" value="2"/>
</dbReference>
<reference evidence="2" key="1">
    <citation type="submission" date="2020-08" db="EMBL/GenBank/DDBJ databases">
        <title>Genomic Encyclopedia of Type Strains, Phase IV (KMG-IV): sequencing the most valuable type-strain genomes for metagenomic binning, comparative biology and taxonomic classification.</title>
        <authorList>
            <person name="Goeker M."/>
        </authorList>
    </citation>
    <scope>NUCLEOTIDE SEQUENCE [LARGE SCALE GENOMIC DNA]</scope>
    <source>
        <strain evidence="2">DSM 105720</strain>
    </source>
</reference>
<sequence length="488" mass="56032">MKKIYNILIICFLATLTGCSDWLDVTPRSQIKSEILYETEDGYKKALNGVYIQIADAKLYGKNTSMYFTDALARLWTVPILAADEEFNRISNFDYTNNKVEELISTIWLNYYASIAQLNDMLANLEKEDGSKFQYNNDQLLKGEATGLRAFLHLEVLRLFGPVPDLATDSEICIPYVTEMTNNPSKLVSKSWREVITAIENDLTTAEKILEKYDPLVYVSLDSLNSSYYIGKGNAPKDEWQFYRQGRFNYFATLGTKARLYHWIGDEEKAVSYAKEVIESQKIKLVDATSYNAGKASLEMCEEYLLGAYNPDIQQVLEPLFKSTKAKLTMGLVALNNVYESSTHTSDIRYTKNRYWEQKTYVTGAIRHFYKYIGNDLIKAKNTVPLLRLAEIYFILIENLPLAEVKPYFVEFRAARSMNPSIDDTSVANETALLNRLEYEYRKDFYGEGQLFFFYKKHQYAAYSLPAKVTLPSGAYVVPKPKGQINFE</sequence>
<proteinExistence type="predicted"/>
<evidence type="ECO:0000313" key="2">
    <source>
        <dbReference type="EMBL" id="MBB4044144.1"/>
    </source>
</evidence>
<evidence type="ECO:0000259" key="1">
    <source>
        <dbReference type="Pfam" id="PF14322"/>
    </source>
</evidence>
<dbReference type="SUPFAM" id="SSF48452">
    <property type="entry name" value="TPR-like"/>
    <property type="match status" value="1"/>
</dbReference>
<organism evidence="2 3">
    <name type="scientific">Bacteroides reticulotermitis</name>
    <dbReference type="NCBI Taxonomy" id="1133319"/>
    <lineage>
        <taxon>Bacteria</taxon>
        <taxon>Pseudomonadati</taxon>
        <taxon>Bacteroidota</taxon>
        <taxon>Bacteroidia</taxon>
        <taxon>Bacteroidales</taxon>
        <taxon>Bacteroidaceae</taxon>
        <taxon>Bacteroides</taxon>
    </lineage>
</organism>
<dbReference type="InterPro" id="IPR011990">
    <property type="entry name" value="TPR-like_helical_dom_sf"/>
</dbReference>
<dbReference type="PROSITE" id="PS51257">
    <property type="entry name" value="PROKAR_LIPOPROTEIN"/>
    <property type="match status" value="1"/>
</dbReference>
<dbReference type="Pfam" id="PF14322">
    <property type="entry name" value="SusD-like_3"/>
    <property type="match status" value="1"/>
</dbReference>
<dbReference type="EMBL" id="JACIER010000006">
    <property type="protein sequence ID" value="MBB4044144.1"/>
    <property type="molecule type" value="Genomic_DNA"/>
</dbReference>
<accession>A0A840D3N1</accession>
<protein>
    <recommendedName>
        <fullName evidence="1">SusD-like N-terminal domain-containing protein</fullName>
    </recommendedName>
</protein>
<dbReference type="RefSeq" id="WP_183208421.1">
    <property type="nucleotide sequence ID" value="NZ_JACIER010000006.1"/>
</dbReference>
<evidence type="ECO:0000313" key="3">
    <source>
        <dbReference type="Proteomes" id="UP000560658"/>
    </source>
</evidence>
<feature type="domain" description="SusD-like N-terminal" evidence="1">
    <location>
        <begin position="21"/>
        <end position="210"/>
    </location>
</feature>
<comment type="caution">
    <text evidence="2">The sequence shown here is derived from an EMBL/GenBank/DDBJ whole genome shotgun (WGS) entry which is preliminary data.</text>
</comment>
<name>A0A840D3N1_9BACE</name>
<dbReference type="InterPro" id="IPR033985">
    <property type="entry name" value="SusD-like_N"/>
</dbReference>